<comment type="similarity">
    <text evidence="2">Belongs to the binding-protein-dependent transport system permease family. FecCD subfamily.</text>
</comment>
<dbReference type="Proteomes" id="UP000526233">
    <property type="component" value="Unassembled WGS sequence"/>
</dbReference>
<evidence type="ECO:0000256" key="5">
    <source>
        <dbReference type="ARBA" id="ARBA00022692"/>
    </source>
</evidence>
<sequence>MCITRGGVIAFCALATAGATAILGPVNLVDLLAPHMDRSFSFRRARSHIPCQY</sequence>
<reference evidence="8 9" key="1">
    <citation type="submission" date="2018-11" db="EMBL/GenBank/DDBJ databases">
        <title>Genome sequencing and analysis.</title>
        <authorList>
            <person name="Huang Y.-T."/>
        </authorList>
    </citation>
    <scope>NUCLEOTIDE SEQUENCE [LARGE SCALE GENOMIC DNA]</scope>
    <source>
        <strain evidence="8 9">SHIN</strain>
    </source>
</reference>
<evidence type="ECO:0000256" key="4">
    <source>
        <dbReference type="ARBA" id="ARBA00022475"/>
    </source>
</evidence>
<keyword evidence="5" id="KW-0812">Transmembrane</keyword>
<evidence type="ECO:0000256" key="6">
    <source>
        <dbReference type="ARBA" id="ARBA00022989"/>
    </source>
</evidence>
<dbReference type="EMBL" id="PKQI01000001">
    <property type="protein sequence ID" value="NNV20019.1"/>
    <property type="molecule type" value="Genomic_DNA"/>
</dbReference>
<evidence type="ECO:0000256" key="1">
    <source>
        <dbReference type="ARBA" id="ARBA00004651"/>
    </source>
</evidence>
<proteinExistence type="inferred from homology"/>
<dbReference type="SUPFAM" id="SSF81345">
    <property type="entry name" value="ABC transporter involved in vitamin B12 uptake, BtuC"/>
    <property type="match status" value="1"/>
</dbReference>
<comment type="caution">
    <text evidence="8">The sequence shown here is derived from an EMBL/GenBank/DDBJ whole genome shotgun (WGS) entry which is preliminary data.</text>
</comment>
<evidence type="ECO:0000256" key="7">
    <source>
        <dbReference type="ARBA" id="ARBA00023136"/>
    </source>
</evidence>
<evidence type="ECO:0000313" key="8">
    <source>
        <dbReference type="EMBL" id="NNV20019.1"/>
    </source>
</evidence>
<dbReference type="InterPro" id="IPR000522">
    <property type="entry name" value="ABC_transptr_permease_BtuC"/>
</dbReference>
<protein>
    <submittedName>
        <fullName evidence="8">Uncharacterized protein</fullName>
    </submittedName>
</protein>
<accession>A0A7Y3T2Y4</accession>
<dbReference type="GO" id="GO:0005886">
    <property type="term" value="C:plasma membrane"/>
    <property type="evidence" value="ECO:0007669"/>
    <property type="project" value="UniProtKB-SubCell"/>
</dbReference>
<dbReference type="AlphaFoldDB" id="A0A7Y3T2Y4"/>
<dbReference type="Pfam" id="PF01032">
    <property type="entry name" value="FecCD"/>
    <property type="match status" value="1"/>
</dbReference>
<keyword evidence="4" id="KW-1003">Cell membrane</keyword>
<comment type="subcellular location">
    <subcellularLocation>
        <location evidence="1">Cell membrane</location>
        <topology evidence="1">Multi-pass membrane protein</topology>
    </subcellularLocation>
</comment>
<name>A0A7Y3T2Y4_9HYPH</name>
<evidence type="ECO:0000256" key="2">
    <source>
        <dbReference type="ARBA" id="ARBA00007935"/>
    </source>
</evidence>
<evidence type="ECO:0000256" key="3">
    <source>
        <dbReference type="ARBA" id="ARBA00022448"/>
    </source>
</evidence>
<dbReference type="InterPro" id="IPR037294">
    <property type="entry name" value="ABC_BtuC-like"/>
</dbReference>
<evidence type="ECO:0000313" key="9">
    <source>
        <dbReference type="Proteomes" id="UP000526233"/>
    </source>
</evidence>
<dbReference type="GO" id="GO:0022857">
    <property type="term" value="F:transmembrane transporter activity"/>
    <property type="evidence" value="ECO:0007669"/>
    <property type="project" value="InterPro"/>
</dbReference>
<organism evidence="8 9">
    <name type="scientific">Brucella pseudogrignonensis</name>
    <dbReference type="NCBI Taxonomy" id="419475"/>
    <lineage>
        <taxon>Bacteria</taxon>
        <taxon>Pseudomonadati</taxon>
        <taxon>Pseudomonadota</taxon>
        <taxon>Alphaproteobacteria</taxon>
        <taxon>Hyphomicrobiales</taxon>
        <taxon>Brucellaceae</taxon>
        <taxon>Brucella/Ochrobactrum group</taxon>
        <taxon>Brucella</taxon>
    </lineage>
</organism>
<keyword evidence="7" id="KW-0472">Membrane</keyword>
<dbReference type="Gene3D" id="1.10.3470.10">
    <property type="entry name" value="ABC transporter involved in vitamin B12 uptake, BtuC"/>
    <property type="match status" value="1"/>
</dbReference>
<keyword evidence="6" id="KW-1133">Transmembrane helix</keyword>
<gene>
    <name evidence="8" type="ORF">EHE22_06190</name>
</gene>
<keyword evidence="3" id="KW-0813">Transport</keyword>